<comment type="caution">
    <text evidence="1">The sequence shown here is derived from an EMBL/GenBank/DDBJ whole genome shotgun (WGS) entry which is preliminary data.</text>
</comment>
<organism evidence="1 2">
    <name type="scientific">Caerostris extrusa</name>
    <name type="common">Bark spider</name>
    <name type="synonym">Caerostris bankana</name>
    <dbReference type="NCBI Taxonomy" id="172846"/>
    <lineage>
        <taxon>Eukaryota</taxon>
        <taxon>Metazoa</taxon>
        <taxon>Ecdysozoa</taxon>
        <taxon>Arthropoda</taxon>
        <taxon>Chelicerata</taxon>
        <taxon>Arachnida</taxon>
        <taxon>Araneae</taxon>
        <taxon>Araneomorphae</taxon>
        <taxon>Entelegynae</taxon>
        <taxon>Araneoidea</taxon>
        <taxon>Araneidae</taxon>
        <taxon>Caerostris</taxon>
    </lineage>
</organism>
<name>A0AAV4MB14_CAEEX</name>
<accession>A0AAV4MB14</accession>
<reference evidence="1 2" key="1">
    <citation type="submission" date="2021-06" db="EMBL/GenBank/DDBJ databases">
        <title>Caerostris extrusa draft genome.</title>
        <authorList>
            <person name="Kono N."/>
            <person name="Arakawa K."/>
        </authorList>
    </citation>
    <scope>NUCLEOTIDE SEQUENCE [LARGE SCALE GENOMIC DNA]</scope>
</reference>
<sequence>MEENPSRYPGCRLCVRLGVNFVVDLLRCQCESSILKDGIGIKKNREYCWYGSSFRKGERKTGGGVACGGKVLYRSFVVPGVLADDLGVTLEGDSSCRNNKRDGGSKRTGYCIKDKQ</sequence>
<dbReference type="AlphaFoldDB" id="A0AAV4MB14"/>
<proteinExistence type="predicted"/>
<keyword evidence="2" id="KW-1185">Reference proteome</keyword>
<evidence type="ECO:0000313" key="2">
    <source>
        <dbReference type="Proteomes" id="UP001054945"/>
    </source>
</evidence>
<dbReference type="EMBL" id="BPLR01019543">
    <property type="protein sequence ID" value="GIX69063.1"/>
    <property type="molecule type" value="Genomic_DNA"/>
</dbReference>
<gene>
    <name evidence="1" type="ORF">CEXT_810901</name>
</gene>
<dbReference type="Proteomes" id="UP001054945">
    <property type="component" value="Unassembled WGS sequence"/>
</dbReference>
<evidence type="ECO:0000313" key="1">
    <source>
        <dbReference type="EMBL" id="GIX69063.1"/>
    </source>
</evidence>
<protein>
    <submittedName>
        <fullName evidence="1">Uncharacterized protein</fullName>
    </submittedName>
</protein>